<evidence type="ECO:0000313" key="1">
    <source>
        <dbReference type="EMBL" id="MEB3041440.1"/>
    </source>
</evidence>
<protein>
    <recommendedName>
        <fullName evidence="3">JAB domain-containing protein</fullName>
    </recommendedName>
</protein>
<keyword evidence="2" id="KW-1185">Reference proteome</keyword>
<comment type="caution">
    <text evidence="1">The sequence shown here is derived from an EMBL/GenBank/DDBJ whole genome shotgun (WGS) entry which is preliminary data.</text>
</comment>
<name>A0ABU5YCJ5_9FLAO</name>
<dbReference type="Proteomes" id="UP001324270">
    <property type="component" value="Unassembled WGS sequence"/>
</dbReference>
<accession>A0ABU5YCJ5</accession>
<evidence type="ECO:0000313" key="2">
    <source>
        <dbReference type="Proteomes" id="UP001324270"/>
    </source>
</evidence>
<reference evidence="1 2" key="1">
    <citation type="submission" date="2023-12" db="EMBL/GenBank/DDBJ databases">
        <title>Genomic sequences of Capnocytophaga and Parvimonas strains.</title>
        <authorList>
            <person name="Watt R.M."/>
            <person name="Wang M."/>
            <person name="Yang T."/>
            <person name="Tong W.M."/>
        </authorList>
    </citation>
    <scope>NUCLEOTIDE SEQUENCE [LARGE SCALE GENOMIC DNA]</scope>
    <source>
        <strain evidence="1 2">CCUG 13156</strain>
    </source>
</reference>
<evidence type="ECO:0008006" key="3">
    <source>
        <dbReference type="Google" id="ProtNLM"/>
    </source>
</evidence>
<proteinExistence type="predicted"/>
<dbReference type="RefSeq" id="WP_323980027.1">
    <property type="nucleotide sequence ID" value="NZ_JAYKBV010000021.1"/>
</dbReference>
<gene>
    <name evidence="1" type="ORF">VJJ49_12195</name>
</gene>
<dbReference type="EMBL" id="JAYKBV010000021">
    <property type="protein sequence ID" value="MEB3041440.1"/>
    <property type="molecule type" value="Genomic_DNA"/>
</dbReference>
<organism evidence="1 2">
    <name type="scientific">Capnocytophaga gingivalis</name>
    <dbReference type="NCBI Taxonomy" id="1017"/>
    <lineage>
        <taxon>Bacteria</taxon>
        <taxon>Pseudomonadati</taxon>
        <taxon>Bacteroidota</taxon>
        <taxon>Flavobacteriia</taxon>
        <taxon>Flavobacteriales</taxon>
        <taxon>Flavobacteriaceae</taxon>
        <taxon>Capnocytophaga</taxon>
    </lineage>
</organism>
<sequence length="262" mass="30149">MEQNKKTNTAIVRFSSGRGNQMEIKFPNVVSKKNAIEDIYIDSFTAEVYVNYGKKDGDIRAIEGMKWEESKSLSTEEKNSFLIENSHLVEVDDEQIQNMMQEIHHLTRDKEQQIYIYLSRETFKITSIKGKEGTDGECIIESYRFIKEYNEKGEKIVSPPMIEVENIKGALLGQVHTHNLVQNKERKNKFGPSEKDEKSASNLGIYIYVLDSWNFWKKNAEVYIYRVSPTGIMKKVGTTRGKGDAENIVNVGLECLNFRVGR</sequence>